<dbReference type="EC" id="2.7.11.1" evidence="1"/>
<dbReference type="PANTHER" id="PTHR43895:SF152">
    <property type="entry name" value="SERINE_THREONINE-PROTEIN KINASE TOS3"/>
    <property type="match status" value="1"/>
</dbReference>
<comment type="catalytic activity">
    <reaction evidence="7">
        <text>L-threonyl-[protein] + ATP = O-phospho-L-threonyl-[protein] + ADP + H(+)</text>
        <dbReference type="Rhea" id="RHEA:46608"/>
        <dbReference type="Rhea" id="RHEA-COMP:11060"/>
        <dbReference type="Rhea" id="RHEA-COMP:11605"/>
        <dbReference type="ChEBI" id="CHEBI:15378"/>
        <dbReference type="ChEBI" id="CHEBI:30013"/>
        <dbReference type="ChEBI" id="CHEBI:30616"/>
        <dbReference type="ChEBI" id="CHEBI:61977"/>
        <dbReference type="ChEBI" id="CHEBI:456216"/>
        <dbReference type="EC" id="2.7.11.1"/>
    </reaction>
</comment>
<evidence type="ECO:0000313" key="12">
    <source>
        <dbReference type="EMBL" id="KAG9247712.1"/>
    </source>
</evidence>
<name>A0A9P7Z9Q3_9HELO</name>
<keyword evidence="5" id="KW-0418">Kinase</keyword>
<feature type="region of interest" description="Disordered" evidence="10">
    <location>
        <begin position="651"/>
        <end position="672"/>
    </location>
</feature>
<dbReference type="PROSITE" id="PS50011">
    <property type="entry name" value="PROTEIN_KINASE_DOM"/>
    <property type="match status" value="1"/>
</dbReference>
<feature type="region of interest" description="Disordered" evidence="10">
    <location>
        <begin position="181"/>
        <end position="309"/>
    </location>
</feature>
<dbReference type="GO" id="GO:0005524">
    <property type="term" value="F:ATP binding"/>
    <property type="evidence" value="ECO:0007669"/>
    <property type="project" value="UniProtKB-UniRule"/>
</dbReference>
<feature type="compositionally biased region" description="Polar residues" evidence="10">
    <location>
        <begin position="1097"/>
        <end position="1110"/>
    </location>
</feature>
<feature type="compositionally biased region" description="Basic and acidic residues" evidence="10">
    <location>
        <begin position="748"/>
        <end position="759"/>
    </location>
</feature>
<dbReference type="Gene3D" id="1.10.510.10">
    <property type="entry name" value="Transferase(Phosphotransferase) domain 1"/>
    <property type="match status" value="1"/>
</dbReference>
<feature type="compositionally biased region" description="Low complexity" evidence="10">
    <location>
        <begin position="276"/>
        <end position="290"/>
    </location>
</feature>
<keyword evidence="4 9" id="KW-0547">Nucleotide-binding</keyword>
<sequence>MDLYNLKTAASTPASSPGLFGSATAPATLSPIPSTGGSVEYLHPLQTHKVKETHKVIVDQDLAGRKTINQYAIVEEIGRGQHGKVKLAKNTNNSETVAIKIIQRYAKKRRLGKLTHDPEKKVKKEVAILKKVRHPNVVALLEVIDDEQLKKIYLVLEHVELGEIVWRKKGHGQVCQYEKRRLDREMSGEAGTEEEEQFLMNQERRRKRKDAQRWRRNQQFQPQNWSLEHNQGLEEQEGAALTRQNTRNSSQRSLVGSHPWASSSLRSNPVSRENSRAASRGPSGHSSRSHTPVPDSEFPLESDDEQSMPYHPGLWTINQLVEGGSYQSGRYGSFPDEDAAFRGRSPSMADSIISHMSSVLDFPGDQLDEDYAYVPCLTLEAARSTFRDTVLGLEYLHYEGIVHRDIKPANLLWTRDHRTKISDFGVSYFGPPIREDETEDVTEKEAVDFDDDRELAKTVGTPAFFAPELCYTDQDMQNVKVTEQIDVWSLGVTLYAIIYARLPFMSDDEYGLWNVIATQEVFLSKKRLMAVGPSPNETDQRLANEGPYRDEAELSFEDVDDELRDLLRRMLIKDPSDRIKLREVKRHPWVIQGIDNVMGWIDDTDPSRKTSGKRIIVDNAELEHAVVPVNNLLDRAKSVLLKSVNAIGSSMRRPRSATGSRKRAVSSVNSSEQINTPVTPIIRDSLSRRASMRGDEDLLGIVTNYPEHRITTEHPLAHSQTASLEISTSEDRFSMETAPKFTSVGHTPNHELPAKESDLRPGPADRAISTANSIQTVVYRGHSHRRSAMTIPPAREESSVAPGPFTDHLGNIFGGKLWTGKGPNTDGSSVTAADASFTGCHLFTSKNKQGTPSVAMSTAAAPGKFDYSMSPVQQKSPVRHQPVSEQLSPVESRPVFGPIMLQEAVDELFVDGICRLTNAGGPLTRFEVEKMLLPNYDKFLSFRKWSNTDPRAAGLGGPPAGATISSPDITPLNKDDFVPIEGLSVSNSRRRGLSNVKMDVRAPLQSVTNLPRSAYVAEERQGPGHLDQPSSWLNSPEQISHLASPLSLVSPISSADISTQNQAFRSAPSLPGLISSASSFCADSEGEFLQQPGVVSPQPSFSQANSTPEAISSKGLKKEGDTPMQTTDVGYLTAIAAEDDEDVGDHDTTAPMDDDDDDSDSDEGLVLDMSKKRKTPLRQMTMQRRGTNASVGSTETAKKIVMDQ</sequence>
<dbReference type="InterPro" id="IPR000719">
    <property type="entry name" value="Prot_kinase_dom"/>
</dbReference>
<dbReference type="Gene3D" id="3.30.200.20">
    <property type="entry name" value="Phosphorylase Kinase, domain 1"/>
    <property type="match status" value="1"/>
</dbReference>
<evidence type="ECO:0000256" key="5">
    <source>
        <dbReference type="ARBA" id="ARBA00022777"/>
    </source>
</evidence>
<evidence type="ECO:0000256" key="2">
    <source>
        <dbReference type="ARBA" id="ARBA00022527"/>
    </source>
</evidence>
<evidence type="ECO:0000259" key="11">
    <source>
        <dbReference type="PROSITE" id="PS50011"/>
    </source>
</evidence>
<organism evidence="12 13">
    <name type="scientific">Calycina marina</name>
    <dbReference type="NCBI Taxonomy" id="1763456"/>
    <lineage>
        <taxon>Eukaryota</taxon>
        <taxon>Fungi</taxon>
        <taxon>Dikarya</taxon>
        <taxon>Ascomycota</taxon>
        <taxon>Pezizomycotina</taxon>
        <taxon>Leotiomycetes</taxon>
        <taxon>Helotiales</taxon>
        <taxon>Pezizellaceae</taxon>
        <taxon>Calycina</taxon>
    </lineage>
</organism>
<dbReference type="Pfam" id="PF00069">
    <property type="entry name" value="Pkinase"/>
    <property type="match status" value="2"/>
</dbReference>
<accession>A0A9P7Z9Q3</accession>
<gene>
    <name evidence="12" type="ORF">BJ878DRAFT_491435</name>
</gene>
<feature type="binding site" evidence="9">
    <location>
        <position position="108"/>
    </location>
    <ligand>
        <name>ATP</name>
        <dbReference type="ChEBI" id="CHEBI:30616"/>
    </ligand>
</feature>
<evidence type="ECO:0000256" key="10">
    <source>
        <dbReference type="SAM" id="MobiDB-lite"/>
    </source>
</evidence>
<comment type="catalytic activity">
    <reaction evidence="8">
        <text>L-seryl-[protein] + ATP = O-phospho-L-seryl-[protein] + ADP + H(+)</text>
        <dbReference type="Rhea" id="RHEA:17989"/>
        <dbReference type="Rhea" id="RHEA-COMP:9863"/>
        <dbReference type="Rhea" id="RHEA-COMP:11604"/>
        <dbReference type="ChEBI" id="CHEBI:15378"/>
        <dbReference type="ChEBI" id="CHEBI:29999"/>
        <dbReference type="ChEBI" id="CHEBI:30616"/>
        <dbReference type="ChEBI" id="CHEBI:83421"/>
        <dbReference type="ChEBI" id="CHEBI:456216"/>
        <dbReference type="EC" id="2.7.11.1"/>
    </reaction>
</comment>
<dbReference type="FunFam" id="1.10.510.10:FF:000614">
    <property type="entry name" value="Serine/threonine protein kinase, putative"/>
    <property type="match status" value="1"/>
</dbReference>
<keyword evidence="6 9" id="KW-0067">ATP-binding</keyword>
<keyword evidence="2" id="KW-0723">Serine/threonine-protein kinase</keyword>
<dbReference type="InterPro" id="IPR011009">
    <property type="entry name" value="Kinase-like_dom_sf"/>
</dbReference>
<evidence type="ECO:0000256" key="8">
    <source>
        <dbReference type="ARBA" id="ARBA00048679"/>
    </source>
</evidence>
<feature type="region of interest" description="Disordered" evidence="10">
    <location>
        <begin position="741"/>
        <end position="763"/>
    </location>
</feature>
<dbReference type="AlphaFoldDB" id="A0A9P7Z9Q3"/>
<reference evidence="12" key="1">
    <citation type="journal article" date="2021" name="IMA Fungus">
        <title>Genomic characterization of three marine fungi, including Emericellopsis atlantica sp. nov. with signatures of a generalist lifestyle and marine biomass degradation.</title>
        <authorList>
            <person name="Hagestad O.C."/>
            <person name="Hou L."/>
            <person name="Andersen J.H."/>
            <person name="Hansen E.H."/>
            <person name="Altermark B."/>
            <person name="Li C."/>
            <person name="Kuhnert E."/>
            <person name="Cox R.J."/>
            <person name="Crous P.W."/>
            <person name="Spatafora J.W."/>
            <person name="Lail K."/>
            <person name="Amirebrahimi M."/>
            <person name="Lipzen A."/>
            <person name="Pangilinan J."/>
            <person name="Andreopoulos W."/>
            <person name="Hayes R.D."/>
            <person name="Ng V."/>
            <person name="Grigoriev I.V."/>
            <person name="Jackson S.A."/>
            <person name="Sutton T.D.S."/>
            <person name="Dobson A.D.W."/>
            <person name="Rama T."/>
        </authorList>
    </citation>
    <scope>NUCLEOTIDE SEQUENCE</scope>
    <source>
        <strain evidence="12">TRa3180A</strain>
    </source>
</reference>
<dbReference type="GO" id="GO:0007165">
    <property type="term" value="P:signal transduction"/>
    <property type="evidence" value="ECO:0007669"/>
    <property type="project" value="TreeGrafter"/>
</dbReference>
<dbReference type="Proteomes" id="UP000887226">
    <property type="component" value="Unassembled WGS sequence"/>
</dbReference>
<evidence type="ECO:0000256" key="3">
    <source>
        <dbReference type="ARBA" id="ARBA00022679"/>
    </source>
</evidence>
<dbReference type="SUPFAM" id="SSF56112">
    <property type="entry name" value="Protein kinase-like (PK-like)"/>
    <property type="match status" value="1"/>
</dbReference>
<dbReference type="GO" id="GO:0001558">
    <property type="term" value="P:regulation of cell growth"/>
    <property type="evidence" value="ECO:0007669"/>
    <property type="project" value="UniProtKB-ARBA"/>
</dbReference>
<feature type="compositionally biased region" description="Polar residues" evidence="10">
    <location>
        <begin position="242"/>
        <end position="272"/>
    </location>
</feature>
<evidence type="ECO:0000256" key="7">
    <source>
        <dbReference type="ARBA" id="ARBA00047899"/>
    </source>
</evidence>
<protein>
    <recommendedName>
        <fullName evidence="1">non-specific serine/threonine protein kinase</fullName>
        <ecNumber evidence="1">2.7.11.1</ecNumber>
    </recommendedName>
</protein>
<dbReference type="PANTHER" id="PTHR43895">
    <property type="entry name" value="CALCIUM/CALMODULIN-DEPENDENT PROTEIN KINASE KINASE-RELATED"/>
    <property type="match status" value="1"/>
</dbReference>
<feature type="region of interest" description="Disordered" evidence="10">
    <location>
        <begin position="1090"/>
        <end position="1204"/>
    </location>
</feature>
<feature type="domain" description="Protein kinase" evidence="11">
    <location>
        <begin position="71"/>
        <end position="590"/>
    </location>
</feature>
<dbReference type="GO" id="GO:0042149">
    <property type="term" value="P:cellular response to glucose starvation"/>
    <property type="evidence" value="ECO:0007669"/>
    <property type="project" value="UniProtKB-ARBA"/>
</dbReference>
<feature type="compositionally biased region" description="Basic residues" evidence="10">
    <location>
        <begin position="204"/>
        <end position="216"/>
    </location>
</feature>
<feature type="compositionally biased region" description="Acidic residues" evidence="10">
    <location>
        <begin position="1152"/>
        <end position="1165"/>
    </location>
</feature>
<keyword evidence="13" id="KW-1185">Reference proteome</keyword>
<dbReference type="SMART" id="SM00220">
    <property type="entry name" value="S_TKc"/>
    <property type="match status" value="1"/>
</dbReference>
<evidence type="ECO:0000256" key="4">
    <source>
        <dbReference type="ARBA" id="ARBA00022741"/>
    </source>
</evidence>
<dbReference type="OrthoDB" id="68483at2759"/>
<dbReference type="PROSITE" id="PS00107">
    <property type="entry name" value="PROTEIN_KINASE_ATP"/>
    <property type="match status" value="1"/>
</dbReference>
<dbReference type="InterPro" id="IPR017441">
    <property type="entry name" value="Protein_kinase_ATP_BS"/>
</dbReference>
<dbReference type="EMBL" id="MU253765">
    <property type="protein sequence ID" value="KAG9247712.1"/>
    <property type="molecule type" value="Genomic_DNA"/>
</dbReference>
<feature type="compositionally biased region" description="Polar residues" evidence="10">
    <location>
        <begin position="1178"/>
        <end position="1195"/>
    </location>
</feature>
<evidence type="ECO:0000256" key="9">
    <source>
        <dbReference type="PROSITE-ProRule" id="PRU10141"/>
    </source>
</evidence>
<evidence type="ECO:0000313" key="13">
    <source>
        <dbReference type="Proteomes" id="UP000887226"/>
    </source>
</evidence>
<feature type="compositionally biased region" description="Polar residues" evidence="10">
    <location>
        <begin position="217"/>
        <end position="229"/>
    </location>
</feature>
<evidence type="ECO:0000256" key="6">
    <source>
        <dbReference type="ARBA" id="ARBA00022840"/>
    </source>
</evidence>
<proteinExistence type="predicted"/>
<dbReference type="GO" id="GO:0004674">
    <property type="term" value="F:protein serine/threonine kinase activity"/>
    <property type="evidence" value="ECO:0007669"/>
    <property type="project" value="UniProtKB-KW"/>
</dbReference>
<keyword evidence="3" id="KW-0808">Transferase</keyword>
<comment type="caution">
    <text evidence="12">The sequence shown here is derived from an EMBL/GenBank/DDBJ whole genome shotgun (WGS) entry which is preliminary data.</text>
</comment>
<dbReference type="FunFam" id="3.30.200.20:FF:000206">
    <property type="entry name" value="Serine/threonine-protein kinase Ssp1"/>
    <property type="match status" value="1"/>
</dbReference>
<feature type="compositionally biased region" description="Basic residues" evidence="10">
    <location>
        <begin position="652"/>
        <end position="664"/>
    </location>
</feature>
<evidence type="ECO:0000256" key="1">
    <source>
        <dbReference type="ARBA" id="ARBA00012513"/>
    </source>
</evidence>